<dbReference type="Pfam" id="PF12637">
    <property type="entry name" value="TSCPD"/>
    <property type="match status" value="1"/>
</dbReference>
<evidence type="ECO:0000256" key="5">
    <source>
        <dbReference type="ARBA" id="ARBA00047754"/>
    </source>
</evidence>
<evidence type="ECO:0000256" key="1">
    <source>
        <dbReference type="ARBA" id="ARBA00007405"/>
    </source>
</evidence>
<organism evidence="7 8">
    <name type="scientific">Ruthenibacterium intestinale</name>
    <dbReference type="NCBI Taxonomy" id="3133163"/>
    <lineage>
        <taxon>Bacteria</taxon>
        <taxon>Bacillati</taxon>
        <taxon>Bacillota</taxon>
        <taxon>Clostridia</taxon>
        <taxon>Eubacteriales</taxon>
        <taxon>Oscillospiraceae</taxon>
        <taxon>Ruthenibacterium</taxon>
    </lineage>
</organism>
<feature type="domain" description="TSCPD" evidence="6">
    <location>
        <begin position="5"/>
        <end position="81"/>
    </location>
</feature>
<protein>
    <recommendedName>
        <fullName evidence="2">ribonucleoside-diphosphate reductase</fullName>
        <ecNumber evidence="2">1.17.4.1</ecNumber>
    </recommendedName>
</protein>
<sequence length="83" mass="8708">MTYTRKNRGVCSVSTTVTLADDGTIEDVTVLGGCSGNLKGIASLLKGMPAQEAIQRMEGLTCGSKSTSCPDQIAKTLREALEQ</sequence>
<accession>A0ABV1GEJ7</accession>
<comment type="catalytic activity">
    <reaction evidence="5">
        <text>a 2'-deoxyribonucleoside 5'-diphosphate + [thioredoxin]-disulfide + H2O = a ribonucleoside 5'-diphosphate + [thioredoxin]-dithiol</text>
        <dbReference type="Rhea" id="RHEA:23252"/>
        <dbReference type="Rhea" id="RHEA-COMP:10698"/>
        <dbReference type="Rhea" id="RHEA-COMP:10700"/>
        <dbReference type="ChEBI" id="CHEBI:15377"/>
        <dbReference type="ChEBI" id="CHEBI:29950"/>
        <dbReference type="ChEBI" id="CHEBI:50058"/>
        <dbReference type="ChEBI" id="CHEBI:57930"/>
        <dbReference type="ChEBI" id="CHEBI:73316"/>
        <dbReference type="EC" id="1.17.4.1"/>
    </reaction>
</comment>
<keyword evidence="3" id="KW-0237">DNA synthesis</keyword>
<dbReference type="Proteomes" id="UP001477672">
    <property type="component" value="Unassembled WGS sequence"/>
</dbReference>
<dbReference type="InterPro" id="IPR023806">
    <property type="entry name" value="CHP03905"/>
</dbReference>
<comment type="similarity">
    <text evidence="1">Belongs to the ribonucleoside diphosphate reductase class-2 family.</text>
</comment>
<gene>
    <name evidence="7" type="ORF">WMO24_07365</name>
</gene>
<evidence type="ECO:0000256" key="4">
    <source>
        <dbReference type="ARBA" id="ARBA00022741"/>
    </source>
</evidence>
<evidence type="ECO:0000256" key="3">
    <source>
        <dbReference type="ARBA" id="ARBA00022634"/>
    </source>
</evidence>
<evidence type="ECO:0000259" key="6">
    <source>
        <dbReference type="Pfam" id="PF12637"/>
    </source>
</evidence>
<reference evidence="7 8" key="1">
    <citation type="submission" date="2024-03" db="EMBL/GenBank/DDBJ databases">
        <title>Human intestinal bacterial collection.</title>
        <authorList>
            <person name="Pauvert C."/>
            <person name="Hitch T.C.A."/>
            <person name="Clavel T."/>
        </authorList>
    </citation>
    <scope>NUCLEOTIDE SEQUENCE [LARGE SCALE GENOMIC DNA]</scope>
    <source>
        <strain evidence="7 8">CLA-JM-H11</strain>
    </source>
</reference>
<proteinExistence type="inferred from homology"/>
<keyword evidence="8" id="KW-1185">Reference proteome</keyword>
<dbReference type="RefSeq" id="WP_349215720.1">
    <property type="nucleotide sequence ID" value="NZ_JBBMFA010000084.1"/>
</dbReference>
<evidence type="ECO:0000313" key="8">
    <source>
        <dbReference type="Proteomes" id="UP001477672"/>
    </source>
</evidence>
<name>A0ABV1GEJ7_9FIRM</name>
<dbReference type="EC" id="1.17.4.1" evidence="2"/>
<evidence type="ECO:0000313" key="7">
    <source>
        <dbReference type="EMBL" id="MEQ2520245.1"/>
    </source>
</evidence>
<dbReference type="EMBL" id="JBBMFA010000084">
    <property type="protein sequence ID" value="MEQ2520245.1"/>
    <property type="molecule type" value="Genomic_DNA"/>
</dbReference>
<dbReference type="NCBIfam" id="TIGR03905">
    <property type="entry name" value="TIGR03905_4_Cys"/>
    <property type="match status" value="1"/>
</dbReference>
<comment type="caution">
    <text evidence="7">The sequence shown here is derived from an EMBL/GenBank/DDBJ whole genome shotgun (WGS) entry which is preliminary data.</text>
</comment>
<dbReference type="InterPro" id="IPR024434">
    <property type="entry name" value="TSCPD_dom"/>
</dbReference>
<evidence type="ECO:0000256" key="2">
    <source>
        <dbReference type="ARBA" id="ARBA00012274"/>
    </source>
</evidence>
<keyword evidence="4" id="KW-0547">Nucleotide-binding</keyword>